<dbReference type="EMBL" id="VSSQ01146030">
    <property type="protein sequence ID" value="MPN64730.1"/>
    <property type="molecule type" value="Genomic_DNA"/>
</dbReference>
<comment type="caution">
    <text evidence="1">The sequence shown here is derived from an EMBL/GenBank/DDBJ whole genome shotgun (WGS) entry which is preliminary data.</text>
</comment>
<reference evidence="1" key="1">
    <citation type="submission" date="2019-08" db="EMBL/GenBank/DDBJ databases">
        <authorList>
            <person name="Kucharzyk K."/>
            <person name="Murdoch R.W."/>
            <person name="Higgins S."/>
            <person name="Loffler F."/>
        </authorList>
    </citation>
    <scope>NUCLEOTIDE SEQUENCE</scope>
</reference>
<proteinExistence type="predicted"/>
<accession>A0A645JNR6</accession>
<gene>
    <name evidence="1" type="ORF">SDC9_212507</name>
</gene>
<protein>
    <submittedName>
        <fullName evidence="1">Uncharacterized protein</fullName>
    </submittedName>
</protein>
<name>A0A645JNR6_9ZZZZ</name>
<sequence length="39" mass="4458">MEIALRRRLHAKNPIAKLSDIQVNGQNTFLAPDGFHTQR</sequence>
<evidence type="ECO:0000313" key="1">
    <source>
        <dbReference type="EMBL" id="MPN64730.1"/>
    </source>
</evidence>
<dbReference type="AlphaFoldDB" id="A0A645JNR6"/>
<organism evidence="1">
    <name type="scientific">bioreactor metagenome</name>
    <dbReference type="NCBI Taxonomy" id="1076179"/>
    <lineage>
        <taxon>unclassified sequences</taxon>
        <taxon>metagenomes</taxon>
        <taxon>ecological metagenomes</taxon>
    </lineage>
</organism>